<feature type="region of interest" description="Disordered" evidence="1">
    <location>
        <begin position="455"/>
        <end position="477"/>
    </location>
</feature>
<evidence type="ECO:0000313" key="3">
    <source>
        <dbReference type="EMBL" id="GLY88699.1"/>
    </source>
</evidence>
<dbReference type="RefSeq" id="WP_285578508.1">
    <property type="nucleotide sequence ID" value="NZ_BSTK01000011.1"/>
</dbReference>
<evidence type="ECO:0000256" key="1">
    <source>
        <dbReference type="SAM" id="MobiDB-lite"/>
    </source>
</evidence>
<dbReference type="Proteomes" id="UP001165074">
    <property type="component" value="Unassembled WGS sequence"/>
</dbReference>
<evidence type="ECO:0000259" key="2">
    <source>
        <dbReference type="Pfam" id="PF20611"/>
    </source>
</evidence>
<dbReference type="EMBL" id="BSTK01000011">
    <property type="protein sequence ID" value="GLY88699.1"/>
    <property type="molecule type" value="Genomic_DNA"/>
</dbReference>
<proteinExistence type="predicted"/>
<organism evidence="3 4">
    <name type="scientific">Actinoallomurus iriomotensis</name>
    <dbReference type="NCBI Taxonomy" id="478107"/>
    <lineage>
        <taxon>Bacteria</taxon>
        <taxon>Bacillati</taxon>
        <taxon>Actinomycetota</taxon>
        <taxon>Actinomycetes</taxon>
        <taxon>Streptosporangiales</taxon>
        <taxon>Thermomonosporaceae</taxon>
        <taxon>Actinoallomurus</taxon>
    </lineage>
</organism>
<name>A0A9W6S7A3_9ACTN</name>
<comment type="caution">
    <text evidence="3">The sequence shown here is derived from an EMBL/GenBank/DDBJ whole genome shotgun (WGS) entry which is preliminary data.</text>
</comment>
<feature type="domain" description="DUF6801" evidence="2">
    <location>
        <begin position="54"/>
        <end position="206"/>
    </location>
</feature>
<dbReference type="AlphaFoldDB" id="A0A9W6S7A3"/>
<reference evidence="3" key="1">
    <citation type="submission" date="2023-03" db="EMBL/GenBank/DDBJ databases">
        <title>Actinoallomurus iriomotensis NBRC 103684.</title>
        <authorList>
            <person name="Ichikawa N."/>
            <person name="Sato H."/>
            <person name="Tonouchi N."/>
        </authorList>
    </citation>
    <scope>NUCLEOTIDE SEQUENCE</scope>
    <source>
        <strain evidence="3">NBRC 103684</strain>
    </source>
</reference>
<dbReference type="Pfam" id="PF20611">
    <property type="entry name" value="DUF6801"/>
    <property type="match status" value="1"/>
</dbReference>
<accession>A0A9W6S7A3</accession>
<gene>
    <name evidence="3" type="ORF">Airi02_066280</name>
</gene>
<sequence length="477" mass="48339">MSMTRWTPRTVARATVAGLVIIAMGLVPGAASSASRSASGEPPPDQIMGASLAYACPFPSGAQRITVKVAGALPAAATVGDHIQPGQVTITPTLPRAALADLTGLDATSVTASARMSVTVAQKGGTAPTTWPSAAASAPIPASGSLPLPGSATVSPVTAKAVGSAAFVAGSLSLVLTPHKADGSATNPAGIPLDCKVEPGPDVVLARVPVTEPGASVTPSPGAGGVRLSPRSARPLDDSDPCLLPVPQDPIPGEAYLAGFANAAKLGGAILLGVENGETTGHTLLELNYEVILNLCATDSSVDVLSRATLDYHGAHSLPPAKATLLTYGFMPTTATVEFSEPPGTHMEIDSHSWFDGTGFPQVSTVTSQMTMRIYDVLVNGKPLDVGPHCQTASSLAVTLTGKSPDYTVDQGGPLTGMVTIPPFSGCGVGEDLDPIFTASLSGPGNYMKLTQGIPCTRPPDQDPVNCDPIDRPTPRP</sequence>
<keyword evidence="4" id="KW-1185">Reference proteome</keyword>
<dbReference type="InterPro" id="IPR046542">
    <property type="entry name" value="DUF6801"/>
</dbReference>
<protein>
    <recommendedName>
        <fullName evidence="2">DUF6801 domain-containing protein</fullName>
    </recommendedName>
</protein>
<evidence type="ECO:0000313" key="4">
    <source>
        <dbReference type="Proteomes" id="UP001165074"/>
    </source>
</evidence>